<gene>
    <name evidence="1" type="ORF">MEDL_36928</name>
</gene>
<protein>
    <recommendedName>
        <fullName evidence="3">Reverse transcriptase zinc-binding domain-containing protein</fullName>
    </recommendedName>
</protein>
<evidence type="ECO:0000313" key="1">
    <source>
        <dbReference type="EMBL" id="CAG2223711.1"/>
    </source>
</evidence>
<evidence type="ECO:0000313" key="2">
    <source>
        <dbReference type="Proteomes" id="UP000683360"/>
    </source>
</evidence>
<keyword evidence="2" id="KW-1185">Reference proteome</keyword>
<reference evidence="1" key="1">
    <citation type="submission" date="2021-03" db="EMBL/GenBank/DDBJ databases">
        <authorList>
            <person name="Bekaert M."/>
        </authorList>
    </citation>
    <scope>NUCLEOTIDE SEQUENCE</scope>
</reference>
<dbReference type="AlphaFoldDB" id="A0A8S3SZI6"/>
<organism evidence="1 2">
    <name type="scientific">Mytilus edulis</name>
    <name type="common">Blue mussel</name>
    <dbReference type="NCBI Taxonomy" id="6550"/>
    <lineage>
        <taxon>Eukaryota</taxon>
        <taxon>Metazoa</taxon>
        <taxon>Spiralia</taxon>
        <taxon>Lophotrochozoa</taxon>
        <taxon>Mollusca</taxon>
        <taxon>Bivalvia</taxon>
        <taxon>Autobranchia</taxon>
        <taxon>Pteriomorphia</taxon>
        <taxon>Mytilida</taxon>
        <taxon>Mytiloidea</taxon>
        <taxon>Mytilidae</taxon>
        <taxon>Mytilinae</taxon>
        <taxon>Mytilus</taxon>
    </lineage>
</organism>
<accession>A0A8S3SZI6</accession>
<dbReference type="OrthoDB" id="6113451at2759"/>
<name>A0A8S3SZI6_MYTED</name>
<dbReference type="Proteomes" id="UP000683360">
    <property type="component" value="Unassembled WGS sequence"/>
</dbReference>
<comment type="caution">
    <text evidence="1">The sequence shown here is derived from an EMBL/GenBank/DDBJ whole genome shotgun (WGS) entry which is preliminary data.</text>
</comment>
<sequence length="188" mass="22093">MEEYLLSFLLRSVYAVLPNPSNLYIWGLIEYPMCTLCKDKPAFLQHVLSSCQVVLKDGRYTWRHDSVLKTIAARLDINRKKKRKVKKNITFINFVKTGGKHTLRLLDPCNSNRLAIYCRYSATYELPSRNSSNIAKIRYMVIRSWGTRQTVLLELTVPWGQRMNEAYEMMTAKYQQLVEDCQQKGWRT</sequence>
<dbReference type="EMBL" id="CAJPWZ010001791">
    <property type="protein sequence ID" value="CAG2223711.1"/>
    <property type="molecule type" value="Genomic_DNA"/>
</dbReference>
<evidence type="ECO:0008006" key="3">
    <source>
        <dbReference type="Google" id="ProtNLM"/>
    </source>
</evidence>
<proteinExistence type="predicted"/>